<dbReference type="Proteomes" id="UP000011682">
    <property type="component" value="Unassembled WGS sequence"/>
</dbReference>
<name>S9QP00_CYSF2</name>
<evidence type="ECO:0000256" key="1">
    <source>
        <dbReference type="SAM" id="MobiDB-lite"/>
    </source>
</evidence>
<dbReference type="AlphaFoldDB" id="S9QP00"/>
<keyword evidence="3" id="KW-1185">Reference proteome</keyword>
<evidence type="ECO:0000313" key="3">
    <source>
        <dbReference type="Proteomes" id="UP000011682"/>
    </source>
</evidence>
<evidence type="ECO:0000313" key="2">
    <source>
        <dbReference type="EMBL" id="EPX63029.1"/>
    </source>
</evidence>
<organism evidence="2 3">
    <name type="scientific">Cystobacter fuscus (strain ATCC 25194 / DSM 2262 / NBRC 100088 / M29)</name>
    <dbReference type="NCBI Taxonomy" id="1242864"/>
    <lineage>
        <taxon>Bacteria</taxon>
        <taxon>Pseudomonadati</taxon>
        <taxon>Myxococcota</taxon>
        <taxon>Myxococcia</taxon>
        <taxon>Myxococcales</taxon>
        <taxon>Cystobacterineae</taxon>
        <taxon>Archangiaceae</taxon>
        <taxon>Cystobacter</taxon>
    </lineage>
</organism>
<dbReference type="EMBL" id="ANAH02000006">
    <property type="protein sequence ID" value="EPX63029.1"/>
    <property type="molecule type" value="Genomic_DNA"/>
</dbReference>
<accession>S9QP00</accession>
<reference evidence="2" key="1">
    <citation type="submission" date="2013-05" db="EMBL/GenBank/DDBJ databases">
        <title>Genome assembly of Cystobacter fuscus DSM 2262.</title>
        <authorList>
            <person name="Sharma G."/>
            <person name="Khatri I."/>
            <person name="Kaur C."/>
            <person name="Mayilraj S."/>
            <person name="Subramanian S."/>
        </authorList>
    </citation>
    <scope>NUCLEOTIDE SEQUENCE [LARGE SCALE GENOMIC DNA]</scope>
    <source>
        <strain evidence="2">DSM 2262</strain>
    </source>
</reference>
<proteinExistence type="predicted"/>
<protein>
    <submittedName>
        <fullName evidence="2">Uncharacterized protein</fullName>
    </submittedName>
</protein>
<gene>
    <name evidence="2" type="ORF">D187_006439</name>
</gene>
<feature type="region of interest" description="Disordered" evidence="1">
    <location>
        <begin position="22"/>
        <end position="41"/>
    </location>
</feature>
<comment type="caution">
    <text evidence="2">The sequence shown here is derived from an EMBL/GenBank/DDBJ whole genome shotgun (WGS) entry which is preliminary data.</text>
</comment>
<sequence>MSGGVMVAARGGNTQELERTVVARSSRNSAPVRAPSPGEVGPGTSALLPLEGLALVALVWGRDRAAELFEGLRDSDAVRARGYLAGFAALSSARRQARVAVEFGVRPDAAARLRGVMDEAPEVLRREIFRRLPPYHRSLFPSLQLEPSGPEATERVCALAERLIREATR</sequence>